<evidence type="ECO:0000256" key="5">
    <source>
        <dbReference type="ARBA" id="ARBA00022842"/>
    </source>
</evidence>
<evidence type="ECO:0000256" key="4">
    <source>
        <dbReference type="ARBA" id="ARBA00022679"/>
    </source>
</evidence>
<dbReference type="KEGG" id="nga:Ngar_c11820"/>
<comment type="similarity">
    <text evidence="2">Belongs to the glycosyltransferase 2 family.</text>
</comment>
<reference evidence="7 8" key="1">
    <citation type="journal article" date="2012" name="Environ. Microbiol.">
        <title>The genome of the ammonia-oxidizing Candidatus Nitrososphaera gargensis: insights into metabolic versatility and environmental adaptations.</title>
        <authorList>
            <person name="Spang A."/>
            <person name="Poehlein A."/>
            <person name="Offre P."/>
            <person name="Zumbragel S."/>
            <person name="Haider S."/>
            <person name="Rychlik N."/>
            <person name="Nowka B."/>
            <person name="Schmeisser C."/>
            <person name="Lebedeva E.V."/>
            <person name="Rattei T."/>
            <person name="Bohm C."/>
            <person name="Schmid M."/>
            <person name="Galushko A."/>
            <person name="Hatzenpichler R."/>
            <person name="Weinmaier T."/>
            <person name="Daniel R."/>
            <person name="Schleper C."/>
            <person name="Spieck E."/>
            <person name="Streit W."/>
            <person name="Wagner M."/>
        </authorList>
    </citation>
    <scope>NUCLEOTIDE SEQUENCE [LARGE SCALE GENOMIC DNA]</scope>
    <source>
        <strain evidence="8">Ga9.2</strain>
    </source>
</reference>
<organism evidence="7 8">
    <name type="scientific">Nitrososphaera gargensis (strain Ga9.2)</name>
    <dbReference type="NCBI Taxonomy" id="1237085"/>
    <lineage>
        <taxon>Archaea</taxon>
        <taxon>Nitrososphaerota</taxon>
        <taxon>Nitrososphaeria</taxon>
        <taxon>Nitrososphaerales</taxon>
        <taxon>Nitrososphaeraceae</taxon>
        <taxon>Nitrososphaera</taxon>
    </lineage>
</organism>
<dbReference type="InterPro" id="IPR050256">
    <property type="entry name" value="Glycosyltransferase_2"/>
</dbReference>
<name>K0IJ05_NITGG</name>
<keyword evidence="4 7" id="KW-0808">Transferase</keyword>
<keyword evidence="5" id="KW-0460">Magnesium</keyword>
<evidence type="ECO:0000256" key="3">
    <source>
        <dbReference type="ARBA" id="ARBA00022676"/>
    </source>
</evidence>
<dbReference type="Gene3D" id="3.90.550.10">
    <property type="entry name" value="Spore Coat Polysaccharide Biosynthesis Protein SpsA, Chain A"/>
    <property type="match status" value="1"/>
</dbReference>
<gene>
    <name evidence="7" type="ordered locus">Ngar_c11820</name>
</gene>
<evidence type="ECO:0000256" key="2">
    <source>
        <dbReference type="ARBA" id="ARBA00006739"/>
    </source>
</evidence>
<dbReference type="GO" id="GO:0016757">
    <property type="term" value="F:glycosyltransferase activity"/>
    <property type="evidence" value="ECO:0007669"/>
    <property type="project" value="UniProtKB-KW"/>
</dbReference>
<protein>
    <submittedName>
        <fullName evidence="7">Putative glycosyltransferase</fullName>
    </submittedName>
</protein>
<dbReference type="HOGENOM" id="CLU_1014170_0_0_2"/>
<comment type="cofactor">
    <cofactor evidence="1">
        <name>Mg(2+)</name>
        <dbReference type="ChEBI" id="CHEBI:18420"/>
    </cofactor>
</comment>
<evidence type="ECO:0000313" key="7">
    <source>
        <dbReference type="EMBL" id="AFU58122.1"/>
    </source>
</evidence>
<dbReference type="PANTHER" id="PTHR48090:SF10">
    <property type="entry name" value="GLUCOSYL-3-PHOSPHOGLYCERATE SYNTHASE"/>
    <property type="match status" value="1"/>
</dbReference>
<feature type="domain" description="Glycosyltransferase 2-like" evidence="6">
    <location>
        <begin position="32"/>
        <end position="159"/>
    </location>
</feature>
<dbReference type="STRING" id="1237085.Ngar_c11820"/>
<dbReference type="InterPro" id="IPR001173">
    <property type="entry name" value="Glyco_trans_2-like"/>
</dbReference>
<evidence type="ECO:0000259" key="6">
    <source>
        <dbReference type="Pfam" id="PF00535"/>
    </source>
</evidence>
<accession>K0IJ05</accession>
<dbReference type="AlphaFoldDB" id="K0IJ05"/>
<dbReference type="Pfam" id="PF00535">
    <property type="entry name" value="Glycos_transf_2"/>
    <property type="match status" value="1"/>
</dbReference>
<dbReference type="Proteomes" id="UP000008037">
    <property type="component" value="Chromosome"/>
</dbReference>
<keyword evidence="3" id="KW-0328">Glycosyltransferase</keyword>
<evidence type="ECO:0000313" key="8">
    <source>
        <dbReference type="Proteomes" id="UP000008037"/>
    </source>
</evidence>
<dbReference type="InterPro" id="IPR029044">
    <property type="entry name" value="Nucleotide-diphossugar_trans"/>
</dbReference>
<evidence type="ECO:0000256" key="1">
    <source>
        <dbReference type="ARBA" id="ARBA00001946"/>
    </source>
</evidence>
<dbReference type="InParanoid" id="K0IJ05"/>
<dbReference type="PANTHER" id="PTHR48090">
    <property type="entry name" value="UNDECAPRENYL-PHOSPHATE 4-DEOXY-4-FORMAMIDO-L-ARABINOSE TRANSFERASE-RELATED"/>
    <property type="match status" value="1"/>
</dbReference>
<sequence>MPHTNNSDFKMRTTEYSIDARTERTVGDKVAVIFCTKNSAATIQNAIKAIKNSNYDLDSIIVVDGFSNDKTVEKAKQGGATNVITQPEKKFPGKGIAMKAGIEESRKAGADVALFLDSDIKNLSGQWVDALVDPILEEGYDMTRGFYERAPRDAAVTKLVARPMLSVFFPELSHFEQPLSGEVCARMQVWEDLLNRDAKPPDGWGIDVWFFVEAAMSGHKLREVYLGRKEHTSFDGYKEDIGKLHKMSEQVLFTILNEAVKYDRFEQHYNRVSL</sequence>
<dbReference type="EMBL" id="CP002408">
    <property type="protein sequence ID" value="AFU58122.1"/>
    <property type="molecule type" value="Genomic_DNA"/>
</dbReference>
<proteinExistence type="inferred from homology"/>
<dbReference type="SUPFAM" id="SSF53448">
    <property type="entry name" value="Nucleotide-diphospho-sugar transferases"/>
    <property type="match status" value="1"/>
</dbReference>
<dbReference type="BioCyc" id="CNIT1237085:G1324-1180-MONOMER"/>
<keyword evidence="8" id="KW-1185">Reference proteome</keyword>